<sequence>MGRKPSTAVRYHCNYQLFLNHVHIPLHSCPYLYSILYPSLWRTEGQGEVCSEQKGVILMSSNSAFWYPASKPSSEELQHVLLTTVARNIFCTHHASATQELARLKRKRKHEECGVDGPSIGGGKEEEEVVGTLTAFDTITFLVRASGICCESQKRPNNSRSKLPLPQTDNGASTEQPDNDKSLKDERGTTDPPKTRSVLASLIEGARAKERLTAKRDLNDRGDGRDVRERTALKAFEVASMRTSSSISRGDNLASGGDGDEFDVDLPLDPHIREDAPSASQVEGLSTKHPLQMTREEFLCQFKRAPRRGEIGYDAESVAAAEAVGYVMSGSRNKEKQHYVDRIQQKLHEKEARKLRLQFRKVEDERNDRATVESLLMMMHQKMNTGND</sequence>
<evidence type="ECO:0000259" key="3">
    <source>
        <dbReference type="Pfam" id="PF06047"/>
    </source>
</evidence>
<feature type="compositionally biased region" description="Polar residues" evidence="2">
    <location>
        <begin position="155"/>
        <end position="176"/>
    </location>
</feature>
<gene>
    <name evidence="4" type="ORF">TVY486_1010880</name>
</gene>
<dbReference type="GO" id="GO:0005634">
    <property type="term" value="C:nucleus"/>
    <property type="evidence" value="ECO:0007669"/>
    <property type="project" value="TreeGrafter"/>
</dbReference>
<dbReference type="EMBL" id="HE573026">
    <property type="protein sequence ID" value="CCC52045.1"/>
    <property type="molecule type" value="Genomic_DNA"/>
</dbReference>
<dbReference type="GO" id="GO:0010468">
    <property type="term" value="P:regulation of gene expression"/>
    <property type="evidence" value="ECO:0007669"/>
    <property type="project" value="TreeGrafter"/>
</dbReference>
<organism evidence="4">
    <name type="scientific">Trypanosoma vivax (strain Y486)</name>
    <dbReference type="NCBI Taxonomy" id="1055687"/>
    <lineage>
        <taxon>Eukaryota</taxon>
        <taxon>Discoba</taxon>
        <taxon>Euglenozoa</taxon>
        <taxon>Kinetoplastea</taxon>
        <taxon>Metakinetoplastina</taxon>
        <taxon>Trypanosomatida</taxon>
        <taxon>Trypanosomatidae</taxon>
        <taxon>Trypanosoma</taxon>
        <taxon>Duttonella</taxon>
    </lineage>
</organism>
<comment type="similarity">
    <text evidence="1">Belongs to the NKAP family.</text>
</comment>
<dbReference type="PANTHER" id="PTHR13087:SF0">
    <property type="entry name" value="NFKB ACTIVATING PROTEIN LIKE"/>
    <property type="match status" value="1"/>
</dbReference>
<feature type="domain" description="NF-kappa-B-activating protein C-terminal" evidence="3">
    <location>
        <begin position="297"/>
        <end position="379"/>
    </location>
</feature>
<evidence type="ECO:0000313" key="4">
    <source>
        <dbReference type="EMBL" id="CCC52045.1"/>
    </source>
</evidence>
<dbReference type="PANTHER" id="PTHR13087">
    <property type="entry name" value="NF-KAPPA B ACTIVATING PROTEIN"/>
    <property type="match status" value="1"/>
</dbReference>
<accession>G0U836</accession>
<name>G0U836_TRYVY</name>
<feature type="region of interest" description="Disordered" evidence="2">
    <location>
        <begin position="153"/>
        <end position="203"/>
    </location>
</feature>
<dbReference type="GO" id="GO:0003682">
    <property type="term" value="F:chromatin binding"/>
    <property type="evidence" value="ECO:0007669"/>
    <property type="project" value="InterPro"/>
</dbReference>
<proteinExistence type="inferred from homology"/>
<evidence type="ECO:0000256" key="2">
    <source>
        <dbReference type="SAM" id="MobiDB-lite"/>
    </source>
</evidence>
<feature type="compositionally biased region" description="Basic and acidic residues" evidence="2">
    <location>
        <begin position="178"/>
        <end position="189"/>
    </location>
</feature>
<dbReference type="AlphaFoldDB" id="G0U836"/>
<evidence type="ECO:0000256" key="1">
    <source>
        <dbReference type="ARBA" id="ARBA00009313"/>
    </source>
</evidence>
<dbReference type="InterPro" id="IPR040466">
    <property type="entry name" value="NKAP"/>
</dbReference>
<protein>
    <recommendedName>
        <fullName evidence="3">NF-kappa-B-activating protein C-terminal domain-containing protein</fullName>
    </recommendedName>
</protein>
<dbReference type="InterPro" id="IPR009269">
    <property type="entry name" value="NKAP_C"/>
</dbReference>
<dbReference type="Pfam" id="PF06047">
    <property type="entry name" value="Nkap_C"/>
    <property type="match status" value="1"/>
</dbReference>
<reference evidence="4" key="1">
    <citation type="journal article" date="2012" name="Proc. Natl. Acad. Sci. U.S.A.">
        <title>Antigenic diversity is generated by distinct evolutionary mechanisms in African trypanosome species.</title>
        <authorList>
            <person name="Jackson A.P."/>
            <person name="Berry A."/>
            <person name="Aslett M."/>
            <person name="Allison H.C."/>
            <person name="Burton P."/>
            <person name="Vavrova-Anderson J."/>
            <person name="Brown R."/>
            <person name="Browne H."/>
            <person name="Corton N."/>
            <person name="Hauser H."/>
            <person name="Gamble J."/>
            <person name="Gilderthorp R."/>
            <person name="Marcello L."/>
            <person name="McQuillan J."/>
            <person name="Otto T.D."/>
            <person name="Quail M.A."/>
            <person name="Sanders M.J."/>
            <person name="van Tonder A."/>
            <person name="Ginger M.L."/>
            <person name="Field M.C."/>
            <person name="Barry J.D."/>
            <person name="Hertz-Fowler C."/>
            <person name="Berriman M."/>
        </authorList>
    </citation>
    <scope>NUCLEOTIDE SEQUENCE</scope>
    <source>
        <strain evidence="4">Y486</strain>
    </source>
</reference>
<dbReference type="VEuPathDB" id="TriTrypDB:TvY486_1010880"/>